<dbReference type="RefSeq" id="WP_107253483.1">
    <property type="nucleotide sequence ID" value="NZ_PYOC01000003.1"/>
</dbReference>
<reference evidence="1 2" key="1">
    <citation type="submission" date="2018-03" db="EMBL/GenBank/DDBJ databases">
        <title>Whole genome sequencing of Histamine producing bacteria.</title>
        <authorList>
            <person name="Butler K."/>
        </authorList>
    </citation>
    <scope>NUCLEOTIDE SEQUENCE [LARGE SCALE GENOMIC DNA]</scope>
    <source>
        <strain evidence="1 2">ATCC 19614</strain>
    </source>
</reference>
<sequence>MNMTTKETKFYSLCMAISAIKHNKRESEKHLKKFKQTGNDEYIQRVTKTLENDELVIETLEAMLSEVWK</sequence>
<organism evidence="1 2">
    <name type="scientific">Photobacterium indicum</name>
    <dbReference type="NCBI Taxonomy" id="81447"/>
    <lineage>
        <taxon>Bacteria</taxon>
        <taxon>Pseudomonadati</taxon>
        <taxon>Pseudomonadota</taxon>
        <taxon>Gammaproteobacteria</taxon>
        <taxon>Vibrionales</taxon>
        <taxon>Vibrionaceae</taxon>
        <taxon>Photobacterium</taxon>
    </lineage>
</organism>
<dbReference type="AlphaFoldDB" id="A0A2T3L8K3"/>
<evidence type="ECO:0000313" key="1">
    <source>
        <dbReference type="EMBL" id="PSV47293.1"/>
    </source>
</evidence>
<dbReference type="Proteomes" id="UP000241803">
    <property type="component" value="Unassembled WGS sequence"/>
</dbReference>
<keyword evidence="2" id="KW-1185">Reference proteome</keyword>
<proteinExistence type="predicted"/>
<gene>
    <name evidence="1" type="ORF">C9J47_10450</name>
</gene>
<dbReference type="EMBL" id="PYOC01000003">
    <property type="protein sequence ID" value="PSV47293.1"/>
    <property type="molecule type" value="Genomic_DNA"/>
</dbReference>
<protein>
    <submittedName>
        <fullName evidence="1">Uncharacterized protein</fullName>
    </submittedName>
</protein>
<accession>A0A2T3L8K3</accession>
<comment type="caution">
    <text evidence="1">The sequence shown here is derived from an EMBL/GenBank/DDBJ whole genome shotgun (WGS) entry which is preliminary data.</text>
</comment>
<name>A0A2T3L8K3_9GAMM</name>
<evidence type="ECO:0000313" key="2">
    <source>
        <dbReference type="Proteomes" id="UP000241803"/>
    </source>
</evidence>